<dbReference type="CDD" id="cd00590">
    <property type="entry name" value="RRM_SF"/>
    <property type="match status" value="2"/>
</dbReference>
<feature type="domain" description="RRM" evidence="4">
    <location>
        <begin position="273"/>
        <end position="349"/>
    </location>
</feature>
<dbReference type="SUPFAM" id="SSF63570">
    <property type="entry name" value="PABC (PABP) domain"/>
    <property type="match status" value="1"/>
</dbReference>
<dbReference type="PROSITE" id="PS50102">
    <property type="entry name" value="RRM"/>
    <property type="match status" value="4"/>
</dbReference>
<comment type="similarity">
    <text evidence="1">Belongs to the polyadenylate-binding protein type-1 family.</text>
</comment>
<accession>D8LWB3</accession>
<name>D8LWB3_BLAHO</name>
<feature type="domain" description="RRM" evidence="4">
    <location>
        <begin position="1"/>
        <end position="67"/>
    </location>
</feature>
<dbReference type="InterPro" id="IPR035979">
    <property type="entry name" value="RBD_domain_sf"/>
</dbReference>
<dbReference type="Gene3D" id="3.30.70.330">
    <property type="match status" value="4"/>
</dbReference>
<dbReference type="InterPro" id="IPR012677">
    <property type="entry name" value="Nucleotide-bd_a/b_plait_sf"/>
</dbReference>
<feature type="domain" description="PABC" evidence="5">
    <location>
        <begin position="456"/>
        <end position="533"/>
    </location>
</feature>
<gene>
    <name evidence="6" type="ORF">GSBLH_T00000482001</name>
</gene>
<keyword evidence="2 3" id="KW-0694">RNA-binding</keyword>
<dbReference type="Proteomes" id="UP000008312">
    <property type="component" value="Unassembled WGS sequence"/>
</dbReference>
<evidence type="ECO:0000259" key="5">
    <source>
        <dbReference type="PROSITE" id="PS51309"/>
    </source>
</evidence>
<sequence>MKRDLEEEFKKYGKVRATHVVLDKNTKQSRCYGYVDFSTAEEAEKALEGANFNILKGKEMRVMRQQLRFKQTCNPKGNLFVKNLPDLMTNKELLDKFSAYGNILSCKVAFDKETGKSLHYGYVHFSDPNVTQKVLADMNKDVVEEGAMYVMEYEKRMKDTSSDWVTCYVANFPTTLTEDGLRDLFGKYGTINSVYIGYKRYNPQKIQGFVTFANHDSAVKAVEGLKDQVITVEGAEPMVLYVNRLQSREERASINQKILEEKKKEEVERTKGRFLYVGFGDQTITLERLREIFQAYGNIESCSIARDKNTKELKPFGFVCMDTTENAQNAIRAFRESHDLKLKVELAQTREERAKMLKERRKQTQGVVMQYPVVQYTMPIGMNMGNRMPSNKQQQQQQQIPMMPMMYQTMGNMMSFPRNTQMPGMPVQMMNQGYMSMANTQFNEKYNKLASLMQSMDPIKREMIDAMTNEERRNTFGERIFYLIKTIGDPRCSKITGMMLELPVDDLMKIISDPGELLKKIDEANDVLDQTNNN</sequence>
<dbReference type="GeneID" id="24917791"/>
<evidence type="ECO:0000313" key="7">
    <source>
        <dbReference type="Proteomes" id="UP000008312"/>
    </source>
</evidence>
<dbReference type="PANTHER" id="PTHR48027">
    <property type="entry name" value="HETEROGENEOUS NUCLEAR RIBONUCLEOPROTEIN 87F-RELATED"/>
    <property type="match status" value="1"/>
</dbReference>
<evidence type="ECO:0000256" key="2">
    <source>
        <dbReference type="ARBA" id="ARBA00022884"/>
    </source>
</evidence>
<feature type="domain" description="RRM" evidence="4">
    <location>
        <begin position="165"/>
        <end position="237"/>
    </location>
</feature>
<evidence type="ECO:0000256" key="3">
    <source>
        <dbReference type="PROSITE-ProRule" id="PRU00176"/>
    </source>
</evidence>
<dbReference type="EMBL" id="FN668638">
    <property type="protein sequence ID" value="CBK20102.2"/>
    <property type="molecule type" value="Genomic_DNA"/>
</dbReference>
<dbReference type="InParanoid" id="D8LWB3"/>
<dbReference type="RefSeq" id="XP_012894150.1">
    <property type="nucleotide sequence ID" value="XM_013038696.1"/>
</dbReference>
<dbReference type="GO" id="GO:0003723">
    <property type="term" value="F:RNA binding"/>
    <property type="evidence" value="ECO:0007669"/>
    <property type="project" value="UniProtKB-UniRule"/>
</dbReference>
<evidence type="ECO:0000313" key="6">
    <source>
        <dbReference type="EMBL" id="CBK20102.2"/>
    </source>
</evidence>
<evidence type="ECO:0000259" key="4">
    <source>
        <dbReference type="PROSITE" id="PS50102"/>
    </source>
</evidence>
<organism evidence="6">
    <name type="scientific">Blastocystis hominis</name>
    <dbReference type="NCBI Taxonomy" id="12968"/>
    <lineage>
        <taxon>Eukaryota</taxon>
        <taxon>Sar</taxon>
        <taxon>Stramenopiles</taxon>
        <taxon>Bigyra</taxon>
        <taxon>Opalozoa</taxon>
        <taxon>Opalinata</taxon>
        <taxon>Blastocystidae</taxon>
        <taxon>Blastocystis</taxon>
    </lineage>
</organism>
<dbReference type="FunCoup" id="D8LWB3">
    <property type="interactions" value="266"/>
</dbReference>
<dbReference type="SUPFAM" id="SSF54928">
    <property type="entry name" value="RNA-binding domain, RBD"/>
    <property type="match status" value="2"/>
</dbReference>
<dbReference type="OrthoDB" id="19742at2759"/>
<evidence type="ECO:0000256" key="1">
    <source>
        <dbReference type="ARBA" id="ARBA00008557"/>
    </source>
</evidence>
<dbReference type="Pfam" id="PF00658">
    <property type="entry name" value="MLLE"/>
    <property type="match status" value="1"/>
</dbReference>
<dbReference type="InterPro" id="IPR002004">
    <property type="entry name" value="PABP_HYD_C"/>
</dbReference>
<feature type="domain" description="RRM" evidence="4">
    <location>
        <begin position="77"/>
        <end position="156"/>
    </location>
</feature>
<evidence type="ECO:0008006" key="8">
    <source>
        <dbReference type="Google" id="ProtNLM"/>
    </source>
</evidence>
<dbReference type="InterPro" id="IPR000504">
    <property type="entry name" value="RRM_dom"/>
</dbReference>
<dbReference type="InterPro" id="IPR036053">
    <property type="entry name" value="PABP-dom"/>
</dbReference>
<keyword evidence="7" id="KW-1185">Reference proteome</keyword>
<protein>
    <recommendedName>
        <fullName evidence="8">Polyadenylate-binding protein</fullName>
    </recommendedName>
</protein>
<proteinExistence type="inferred from homology"/>
<dbReference type="AlphaFoldDB" id="D8LWB3"/>
<dbReference type="SMART" id="SM00360">
    <property type="entry name" value="RRM"/>
    <property type="match status" value="4"/>
</dbReference>
<dbReference type="Gene3D" id="1.10.1900.10">
    <property type="entry name" value="c-terminal domain of poly(a) binding protein"/>
    <property type="match status" value="1"/>
</dbReference>
<dbReference type="InterPro" id="IPR052462">
    <property type="entry name" value="SLIRP/GR-RBP-like"/>
</dbReference>
<reference evidence="6" key="1">
    <citation type="submission" date="2010-02" db="EMBL/GenBank/DDBJ databases">
        <title>Sequencing and annotation of the Blastocystis hominis genome.</title>
        <authorList>
            <person name="Wincker P."/>
        </authorList>
    </citation>
    <scope>NUCLEOTIDE SEQUENCE</scope>
    <source>
        <strain evidence="6">Singapore isolate B</strain>
    </source>
</reference>
<dbReference type="SMART" id="SM00517">
    <property type="entry name" value="PolyA"/>
    <property type="match status" value="1"/>
</dbReference>
<dbReference type="Pfam" id="PF00076">
    <property type="entry name" value="RRM_1"/>
    <property type="match status" value="4"/>
</dbReference>
<dbReference type="OMA" id="QQPGFMP"/>
<dbReference type="PROSITE" id="PS51309">
    <property type="entry name" value="PABC"/>
    <property type="match status" value="1"/>
</dbReference>